<accession>A0A2I2FY50</accession>
<dbReference type="InterPro" id="IPR000048">
    <property type="entry name" value="IQ_motif_EF-hand-BS"/>
</dbReference>
<feature type="compositionally biased region" description="Polar residues" evidence="2">
    <location>
        <begin position="1"/>
        <end position="22"/>
    </location>
</feature>
<feature type="compositionally biased region" description="Basic and acidic residues" evidence="2">
    <location>
        <begin position="144"/>
        <end position="157"/>
    </location>
</feature>
<dbReference type="RefSeq" id="XP_024700861.1">
    <property type="nucleotide sequence ID" value="XM_024854970.1"/>
</dbReference>
<dbReference type="Gene3D" id="1.20.5.190">
    <property type="match status" value="1"/>
</dbReference>
<dbReference type="SMART" id="SM00323">
    <property type="entry name" value="RasGAP"/>
    <property type="match status" value="1"/>
</dbReference>
<dbReference type="Pfam" id="PF00307">
    <property type="entry name" value="CH"/>
    <property type="match status" value="1"/>
</dbReference>
<dbReference type="SUPFAM" id="SSF48350">
    <property type="entry name" value="GTPase activation domain, GAP"/>
    <property type="match status" value="1"/>
</dbReference>
<dbReference type="SUPFAM" id="SSF143885">
    <property type="entry name" value="RGC domain-like"/>
    <property type="match status" value="1"/>
</dbReference>
<dbReference type="PROSITE" id="PS50021">
    <property type="entry name" value="CH"/>
    <property type="match status" value="1"/>
</dbReference>
<feature type="coiled-coil region" evidence="1">
    <location>
        <begin position="809"/>
        <end position="839"/>
    </location>
</feature>
<dbReference type="SMART" id="SM00033">
    <property type="entry name" value="CH"/>
    <property type="match status" value="1"/>
</dbReference>
<dbReference type="CDD" id="cd05127">
    <property type="entry name" value="RasGAP_IQGAP_like"/>
    <property type="match status" value="1"/>
</dbReference>
<feature type="compositionally biased region" description="Low complexity" evidence="2">
    <location>
        <begin position="160"/>
        <end position="170"/>
    </location>
</feature>
<dbReference type="Pfam" id="PF00616">
    <property type="entry name" value="RasGAP"/>
    <property type="match status" value="1"/>
</dbReference>
<dbReference type="PROSITE" id="PS50018">
    <property type="entry name" value="RAS_GTPASE_ACTIV_2"/>
    <property type="match status" value="1"/>
</dbReference>
<feature type="domain" description="Ras-GAP" evidence="3">
    <location>
        <begin position="1135"/>
        <end position="1351"/>
    </location>
</feature>
<dbReference type="InterPro" id="IPR036872">
    <property type="entry name" value="CH_dom_sf"/>
</dbReference>
<evidence type="ECO:0000313" key="6">
    <source>
        <dbReference type="Proteomes" id="UP000234275"/>
    </source>
</evidence>
<evidence type="ECO:0000259" key="4">
    <source>
        <dbReference type="PROSITE" id="PS50021"/>
    </source>
</evidence>
<dbReference type="PROSITE" id="PS50096">
    <property type="entry name" value="IQ"/>
    <property type="match status" value="10"/>
</dbReference>
<dbReference type="InterPro" id="IPR000593">
    <property type="entry name" value="RasGAP_C"/>
</dbReference>
<evidence type="ECO:0000313" key="5">
    <source>
        <dbReference type="EMBL" id="PLB45559.1"/>
    </source>
</evidence>
<dbReference type="Gene3D" id="1.10.418.10">
    <property type="entry name" value="Calponin-like domain"/>
    <property type="match status" value="1"/>
</dbReference>
<dbReference type="GeneID" id="36562676"/>
<feature type="compositionally biased region" description="Low complexity" evidence="2">
    <location>
        <begin position="27"/>
        <end position="42"/>
    </location>
</feature>
<keyword evidence="1" id="KW-0175">Coiled coil</keyword>
<dbReference type="Pfam" id="PF00612">
    <property type="entry name" value="IQ"/>
    <property type="match status" value="2"/>
</dbReference>
<dbReference type="SUPFAM" id="SSF47576">
    <property type="entry name" value="Calponin-homology domain, CH-domain"/>
    <property type="match status" value="1"/>
</dbReference>
<dbReference type="InterPro" id="IPR001936">
    <property type="entry name" value="RasGAP_dom"/>
</dbReference>
<name>A0A2I2FY50_9EURO</name>
<comment type="caution">
    <text evidence="5">The sequence shown here is derived from an EMBL/GenBank/DDBJ whole genome shotgun (WGS) entry which is preliminary data.</text>
</comment>
<feature type="compositionally biased region" description="Polar residues" evidence="2">
    <location>
        <begin position="83"/>
        <end position="93"/>
    </location>
</feature>
<proteinExistence type="predicted"/>
<feature type="domain" description="Calponin-homology (CH)" evidence="4">
    <location>
        <begin position="295"/>
        <end position="406"/>
    </location>
</feature>
<dbReference type="Proteomes" id="UP000234275">
    <property type="component" value="Unassembled WGS sequence"/>
</dbReference>
<dbReference type="GO" id="GO:0005096">
    <property type="term" value="F:GTPase activator activity"/>
    <property type="evidence" value="ECO:0007669"/>
    <property type="project" value="TreeGrafter"/>
</dbReference>
<gene>
    <name evidence="5" type="ORF">P170DRAFT_512226</name>
</gene>
<evidence type="ECO:0000259" key="3">
    <source>
        <dbReference type="PROSITE" id="PS50018"/>
    </source>
</evidence>
<dbReference type="GO" id="GO:0005938">
    <property type="term" value="C:cell cortex"/>
    <property type="evidence" value="ECO:0007669"/>
    <property type="project" value="TreeGrafter"/>
</dbReference>
<dbReference type="Gene3D" id="1.10.506.10">
    <property type="entry name" value="GTPase Activation - p120gap, domain 1"/>
    <property type="match status" value="1"/>
</dbReference>
<evidence type="ECO:0000256" key="1">
    <source>
        <dbReference type="SAM" id="Coils"/>
    </source>
</evidence>
<dbReference type="InterPro" id="IPR008936">
    <property type="entry name" value="Rho_GTPase_activation_prot"/>
</dbReference>
<feature type="compositionally biased region" description="Polar residues" evidence="2">
    <location>
        <begin position="47"/>
        <end position="62"/>
    </location>
</feature>
<evidence type="ECO:0000256" key="2">
    <source>
        <dbReference type="SAM" id="MobiDB-lite"/>
    </source>
</evidence>
<dbReference type="CDD" id="cd21206">
    <property type="entry name" value="CH_IQGAP"/>
    <property type="match status" value="1"/>
</dbReference>
<dbReference type="PANTHER" id="PTHR14149:SF14">
    <property type="entry name" value="CALPONIN-HOMOLOGY (CH) DOMAIN-CONTAINING PROTEIN"/>
    <property type="match status" value="1"/>
</dbReference>
<dbReference type="OrthoDB" id="775356at2759"/>
<sequence length="1771" mass="202818">MTISPASLRRTQTDFSTDTSSPLRHGSTASTNSSIYSISSNSFAPGRTSTVSSNASIGSVTSMGHKRGKSEYNAMSGDKTPRAGTSSAATTYENIRRSLRPLPQAPNASPPVSKPSVYRHSRSQTIDNPQYWKENRPQTPESRPPNHPEVEPLKSKDLYTSQTPPTTSSPRHNSPRPASPHTPTQPKAHHSHSLSNPPAFKTALSAPDLETFQKSSTGHLRTLSKFAKSGETEEFALDSHTPSVVGLLGRRRLKRTDSVSVSHGPAATPRKNASAWTAGNWMDQQRQFLQAYEYLCHIGEAKEWIEEVIQKQIPPIVQLEEALRDGVTLAEVVQAMYPNRNFRIFRHARLQYRHSDNIALFFRLLDEVELPELFRFELIDLYEKKNIPKVIHCIHALSWLLFKKGLVEFRMGNLVGQLEFEHHELEKMQKGLDKAGVSMPSFSGMAANFGAEPEPEPEPESEEDRIHRELHENEAAIAEFQAQLRGAMLRLQLGNLMNDLWDFEPLLVELQARLRGDWARQVIQYRMDMRKFAINLQASCRGFIVRSRQKGDMESYQAQEFDVLQLQSIIRASKARTQVNYLRSQMRKAESGVKHFQAAIRGALQRKEVGDLYADLEDADGGVQLLQAAIRGALKRKEMGDLYADLEDAEGGVQLFQAAIRGAFQRQRFSQQHDATRSAEDSVKYLQAFVRGAFLRQQMSAQYAKIDDAKGNAELLQAVIRGMLTRSSVARTHDMLSKETPSILAIQSGARALAVRKHQAQLEEALSKTEDQCIDLQAAVRGGTLRERLEHLRSQLAEHVPSIVDIQSMLRAQALRAHLDSQREALENESAQILDLQSMARGVLLRRRLEADADALQQQELTIIDLQALARAAILRIEVGGILEDLEDCEDEISQLQAHIRAMLVRVDVGQDLADLAAEEDVITDLQSHIRGHLVRAKFEEKRRYYRANMEKVIKAQSFVRGRIQGQAYKSLTSGKNPPVGTVKGFVHLLNDSEFDFDEEIEFERMRKVVVQQVRQNELAEQYISQLDIKIALLVKNKITLDEVVKHQRHFGGHVGSLLPNREISSKDPFDLKALNKTSRRKLDQYQVLFFLLQTQSQYLAKLFRRLRELNTAEKEYERIRHLMMGLFGYSQKRREEYYLIKLLARSAREEIESFDSLHEYLRCNSFWNKLFASYIKSPRDRKFMRDVLGTVVRENVIDNPELDLESDPMQIYRSAMNDEELRTGKRSRRRPDIPREEAIRDPETRATFIQHLQDLRDIADQFFAAFEELLYRMPFGIRYVAKEMYESLLARFSKEDPGLILQTAGHWVWRNYFQPALVEPEKYGVVDRGLTQEQKRNLSEIAKVIAQVASGRLFGAENVYLQPLNSYIGDSIQRLGQIWGDMITVQDAEAYFDIDEFNDLYAKTKPTLYIKMSDIFSIHQLVASEIHYICPNPDDILKEIIRDLGNVKSNENELMSVNSSEINLTLNPKLAQTEDPEAGIKALFMETKRCVLYIIRVQTGANLMDIMVKPPTEEDEEKWMTLVRDELSANNTRQSAYSDANTMVDIASMSYAELKRTALENILHLEQSSRIRRDNYYQDLLNAIAIDIRTKHRRRIQRQRELESTRLTMTRLNDQAGWLDQQLKTYNDYIEQAMVTLQNKKGKKRFLMPFTKQWDHQRELQKSGKVFKFGSYKYSARNLADKGVLVHWKGYTERQWDRVDLTISSNEVGVFTLDGSSGPMMVPGANAQVPLDDLLQAQFNNMQFLDFFEGQLRVNVNLFLHLIMRKFYNE</sequence>
<dbReference type="EMBL" id="MSFO01000007">
    <property type="protein sequence ID" value="PLB45559.1"/>
    <property type="molecule type" value="Genomic_DNA"/>
</dbReference>
<organism evidence="5 6">
    <name type="scientific">Aspergillus steynii IBT 23096</name>
    <dbReference type="NCBI Taxonomy" id="1392250"/>
    <lineage>
        <taxon>Eukaryota</taxon>
        <taxon>Fungi</taxon>
        <taxon>Dikarya</taxon>
        <taxon>Ascomycota</taxon>
        <taxon>Pezizomycotina</taxon>
        <taxon>Eurotiomycetes</taxon>
        <taxon>Eurotiomycetidae</taxon>
        <taxon>Eurotiales</taxon>
        <taxon>Aspergillaceae</taxon>
        <taxon>Aspergillus</taxon>
        <taxon>Aspergillus subgen. Circumdati</taxon>
    </lineage>
</organism>
<dbReference type="VEuPathDB" id="FungiDB:P170DRAFT_512226"/>
<dbReference type="STRING" id="1392250.A0A2I2FY50"/>
<reference evidence="5 6" key="1">
    <citation type="submission" date="2016-12" db="EMBL/GenBank/DDBJ databases">
        <title>The genomes of Aspergillus section Nigri reveals drivers in fungal speciation.</title>
        <authorList>
            <consortium name="DOE Joint Genome Institute"/>
            <person name="Vesth T.C."/>
            <person name="Nybo J."/>
            <person name="Theobald S."/>
            <person name="Brandl J."/>
            <person name="Frisvad J.C."/>
            <person name="Nielsen K.F."/>
            <person name="Lyhne E.K."/>
            <person name="Kogle M.E."/>
            <person name="Kuo A."/>
            <person name="Riley R."/>
            <person name="Clum A."/>
            <person name="Nolan M."/>
            <person name="Lipzen A."/>
            <person name="Salamov A."/>
            <person name="Henrissat B."/>
            <person name="Wiebenga A."/>
            <person name="De Vries R.P."/>
            <person name="Grigoriev I.V."/>
            <person name="Mortensen U.H."/>
            <person name="Andersen M.R."/>
            <person name="Baker S.E."/>
        </authorList>
    </citation>
    <scope>NUCLEOTIDE SEQUENCE [LARGE SCALE GENOMIC DNA]</scope>
    <source>
        <strain evidence="5 6">IBT 23096</strain>
    </source>
</reference>
<dbReference type="SMART" id="SM00015">
    <property type="entry name" value="IQ"/>
    <property type="match status" value="11"/>
</dbReference>
<dbReference type="Pfam" id="PF03836">
    <property type="entry name" value="RasGAP_C"/>
    <property type="match status" value="1"/>
</dbReference>
<keyword evidence="6" id="KW-1185">Reference proteome</keyword>
<protein>
    <submittedName>
        <fullName evidence="5">Ras GTPase-activating protein family IQGAP</fullName>
    </submittedName>
</protein>
<dbReference type="InterPro" id="IPR001715">
    <property type="entry name" value="CH_dom"/>
</dbReference>
<dbReference type="PANTHER" id="PTHR14149">
    <property type="entry name" value="RAS GTPASE-ACTIVATING PROTEIN WITH IQ MOTIF"/>
    <property type="match status" value="1"/>
</dbReference>
<feature type="region of interest" description="Disordered" evidence="2">
    <location>
        <begin position="1"/>
        <end position="202"/>
    </location>
</feature>